<evidence type="ECO:0000256" key="3">
    <source>
        <dbReference type="ARBA" id="ARBA00022827"/>
    </source>
</evidence>
<dbReference type="PROSITE" id="PS51387">
    <property type="entry name" value="FAD_PCMH"/>
    <property type="match status" value="1"/>
</dbReference>
<keyword evidence="7" id="KW-1185">Reference proteome</keyword>
<dbReference type="RefSeq" id="WP_337702821.1">
    <property type="nucleotide sequence ID" value="NZ_JBBEGM010000003.1"/>
</dbReference>
<organism evidence="6 7">
    <name type="scientific">Actinomycetospora flava</name>
    <dbReference type="NCBI Taxonomy" id="3129232"/>
    <lineage>
        <taxon>Bacteria</taxon>
        <taxon>Bacillati</taxon>
        <taxon>Actinomycetota</taxon>
        <taxon>Actinomycetes</taxon>
        <taxon>Pseudonocardiales</taxon>
        <taxon>Pseudonocardiaceae</taxon>
        <taxon>Actinomycetospora</taxon>
    </lineage>
</organism>
<dbReference type="InterPro" id="IPR016171">
    <property type="entry name" value="Vanillyl_alc_oxidase_C-sub2"/>
</dbReference>
<dbReference type="InterPro" id="IPR004113">
    <property type="entry name" value="FAD-bd_oxidored_4_C"/>
</dbReference>
<proteinExistence type="predicted"/>
<dbReference type="Gene3D" id="3.30.70.2740">
    <property type="match status" value="1"/>
</dbReference>
<reference evidence="6 7" key="1">
    <citation type="submission" date="2024-03" db="EMBL/GenBank/DDBJ databases">
        <title>Actinomycetospora sp. OC33-EN07, a novel actinomycete isolated from wild orchid (Aerides multiflora).</title>
        <authorList>
            <person name="Suriyachadkun C."/>
        </authorList>
    </citation>
    <scope>NUCLEOTIDE SEQUENCE [LARGE SCALE GENOMIC DNA]</scope>
    <source>
        <strain evidence="6 7">OC33-EN07</strain>
    </source>
</reference>
<feature type="domain" description="FAD-binding PCMH-type" evidence="5">
    <location>
        <begin position="43"/>
        <end position="222"/>
    </location>
</feature>
<dbReference type="Proteomes" id="UP001369736">
    <property type="component" value="Unassembled WGS sequence"/>
</dbReference>
<dbReference type="PANTHER" id="PTHR42934:SF2">
    <property type="entry name" value="GLYCOLATE OXIDASE SUBUNIT GLCD"/>
    <property type="match status" value="1"/>
</dbReference>
<protein>
    <submittedName>
        <fullName evidence="6">FAD-linked oxidase C-terminal domain-containing protein</fullName>
    </submittedName>
</protein>
<dbReference type="Gene3D" id="3.30.465.10">
    <property type="match status" value="1"/>
</dbReference>
<comment type="cofactor">
    <cofactor evidence="1">
        <name>FAD</name>
        <dbReference type="ChEBI" id="CHEBI:57692"/>
    </cofactor>
</comment>
<evidence type="ECO:0000313" key="6">
    <source>
        <dbReference type="EMBL" id="MEJ2861798.1"/>
    </source>
</evidence>
<dbReference type="EMBL" id="JBBEGM010000003">
    <property type="protein sequence ID" value="MEJ2861798.1"/>
    <property type="molecule type" value="Genomic_DNA"/>
</dbReference>
<dbReference type="InterPro" id="IPR016166">
    <property type="entry name" value="FAD-bd_PCMH"/>
</dbReference>
<evidence type="ECO:0000256" key="4">
    <source>
        <dbReference type="ARBA" id="ARBA00023002"/>
    </source>
</evidence>
<comment type="caution">
    <text evidence="6">The sequence shown here is derived from an EMBL/GenBank/DDBJ whole genome shotgun (WGS) entry which is preliminary data.</text>
</comment>
<keyword evidence="2" id="KW-0285">Flavoprotein</keyword>
<evidence type="ECO:0000259" key="5">
    <source>
        <dbReference type="PROSITE" id="PS51387"/>
    </source>
</evidence>
<dbReference type="Gene3D" id="1.10.45.10">
    <property type="entry name" value="Vanillyl-alcohol Oxidase, Chain A, domain 4"/>
    <property type="match status" value="1"/>
</dbReference>
<keyword evidence="3" id="KW-0274">FAD</keyword>
<name>A0ABU8M380_9PSEU</name>
<sequence length="463" mass="47815">MSSAAAPVAAVVGGLISALPAGRVIDDPDVLASYAHDDAEWAPHAVPLAVVRPRTAAEIQTVVRACLEHRTPVVPRGAGTGLSGGANATADCVVLSTEHMTEVLEIDGAERLAVVQPGVVNDDLRAVCAEQGLWYPPDPASSPWSTIGGNVATNAGGVCCVKYGVTRDYVLGMQIVNGLGELVRLGRRTAKGVTGLDLAGLMVGSEGTLGVITEVTVKLRPARAPEHTVAGYFDSVVDAGRAVAAITAAGLTPSALELVDRTCLEAVDAWKNMGLAAEADVVLLGRSDAPGAAGDAEAAEMLRHFSDAGATFSAQAADAEEAEALFAARRLAYPALERLGPVLTEDVCVPRAAVPEMLGRIQEIGRRHDTTIANIAHAGDGNLHPLLITPIGDEPARRRAQAAFEEILTDALALGGTVTGEHGVGLLKRDGLEREQAPEVLAMQRAVKAALDPHGILNPGKVV</sequence>
<dbReference type="InterPro" id="IPR016169">
    <property type="entry name" value="FAD-bd_PCMH_sub2"/>
</dbReference>
<evidence type="ECO:0000256" key="2">
    <source>
        <dbReference type="ARBA" id="ARBA00022630"/>
    </source>
</evidence>
<accession>A0ABU8M380</accession>
<dbReference type="PANTHER" id="PTHR42934">
    <property type="entry name" value="GLYCOLATE OXIDASE SUBUNIT GLCD"/>
    <property type="match status" value="1"/>
</dbReference>
<dbReference type="InterPro" id="IPR051914">
    <property type="entry name" value="FAD-linked_OxidoTrans_Type4"/>
</dbReference>
<dbReference type="Pfam" id="PF02913">
    <property type="entry name" value="FAD-oxidase_C"/>
    <property type="match status" value="1"/>
</dbReference>
<evidence type="ECO:0000313" key="7">
    <source>
        <dbReference type="Proteomes" id="UP001369736"/>
    </source>
</evidence>
<keyword evidence="4" id="KW-0560">Oxidoreductase</keyword>
<dbReference type="InterPro" id="IPR016164">
    <property type="entry name" value="FAD-linked_Oxase-like_C"/>
</dbReference>
<dbReference type="SUPFAM" id="SSF56176">
    <property type="entry name" value="FAD-binding/transporter-associated domain-like"/>
    <property type="match status" value="1"/>
</dbReference>
<dbReference type="InterPro" id="IPR006094">
    <property type="entry name" value="Oxid_FAD_bind_N"/>
</dbReference>
<evidence type="ECO:0000256" key="1">
    <source>
        <dbReference type="ARBA" id="ARBA00001974"/>
    </source>
</evidence>
<gene>
    <name evidence="6" type="ORF">WCD58_11560</name>
</gene>
<dbReference type="SUPFAM" id="SSF55103">
    <property type="entry name" value="FAD-linked oxidases, C-terminal domain"/>
    <property type="match status" value="1"/>
</dbReference>
<dbReference type="Pfam" id="PF01565">
    <property type="entry name" value="FAD_binding_4"/>
    <property type="match status" value="1"/>
</dbReference>
<dbReference type="InterPro" id="IPR036318">
    <property type="entry name" value="FAD-bd_PCMH-like_sf"/>
</dbReference>